<protein>
    <recommendedName>
        <fullName evidence="1">RNase H type-1 domain-containing protein</fullName>
    </recommendedName>
</protein>
<dbReference type="InterPro" id="IPR044730">
    <property type="entry name" value="RNase_H-like_dom_plant"/>
</dbReference>
<gene>
    <name evidence="2" type="ORF">FSB_LOCUS38265</name>
</gene>
<dbReference type="GO" id="GO:0003676">
    <property type="term" value="F:nucleic acid binding"/>
    <property type="evidence" value="ECO:0007669"/>
    <property type="project" value="InterPro"/>
</dbReference>
<dbReference type="GO" id="GO:0004523">
    <property type="term" value="F:RNA-DNA hybrid ribonuclease activity"/>
    <property type="evidence" value="ECO:0007669"/>
    <property type="project" value="InterPro"/>
</dbReference>
<name>A0A2N9HF86_FAGSY</name>
<evidence type="ECO:0000313" key="2">
    <source>
        <dbReference type="EMBL" id="SPD10383.1"/>
    </source>
</evidence>
<reference evidence="2" key="1">
    <citation type="submission" date="2018-02" db="EMBL/GenBank/DDBJ databases">
        <authorList>
            <person name="Cohen D.B."/>
            <person name="Kent A.D."/>
        </authorList>
    </citation>
    <scope>NUCLEOTIDE SEQUENCE</scope>
</reference>
<dbReference type="PANTHER" id="PTHR47074:SF48">
    <property type="entry name" value="POLYNUCLEOTIDYL TRANSFERASE, RIBONUCLEASE H-LIKE SUPERFAMILY PROTEIN"/>
    <property type="match status" value="1"/>
</dbReference>
<dbReference type="InterPro" id="IPR002156">
    <property type="entry name" value="RNaseH_domain"/>
</dbReference>
<dbReference type="InterPro" id="IPR052929">
    <property type="entry name" value="RNase_H-like_EbsB-rel"/>
</dbReference>
<dbReference type="EMBL" id="OIVN01003334">
    <property type="protein sequence ID" value="SPD10383.1"/>
    <property type="molecule type" value="Genomic_DNA"/>
</dbReference>
<dbReference type="CDD" id="cd06222">
    <property type="entry name" value="RNase_H_like"/>
    <property type="match status" value="1"/>
</dbReference>
<organism evidence="2">
    <name type="scientific">Fagus sylvatica</name>
    <name type="common">Beechnut</name>
    <dbReference type="NCBI Taxonomy" id="28930"/>
    <lineage>
        <taxon>Eukaryota</taxon>
        <taxon>Viridiplantae</taxon>
        <taxon>Streptophyta</taxon>
        <taxon>Embryophyta</taxon>
        <taxon>Tracheophyta</taxon>
        <taxon>Spermatophyta</taxon>
        <taxon>Magnoliopsida</taxon>
        <taxon>eudicotyledons</taxon>
        <taxon>Gunneridae</taxon>
        <taxon>Pentapetalae</taxon>
        <taxon>rosids</taxon>
        <taxon>fabids</taxon>
        <taxon>Fagales</taxon>
        <taxon>Fagaceae</taxon>
        <taxon>Fagus</taxon>
    </lineage>
</organism>
<dbReference type="AlphaFoldDB" id="A0A2N9HF86"/>
<proteinExistence type="predicted"/>
<dbReference type="PANTHER" id="PTHR47074">
    <property type="entry name" value="BNAC02G40300D PROTEIN"/>
    <property type="match status" value="1"/>
</dbReference>
<evidence type="ECO:0000259" key="1">
    <source>
        <dbReference type="Pfam" id="PF13456"/>
    </source>
</evidence>
<accession>A0A2N9HF86</accession>
<dbReference type="InterPro" id="IPR036397">
    <property type="entry name" value="RNaseH_sf"/>
</dbReference>
<sequence>MLCCIRSLSTSELQLFAVITWSIWYRRNCHWRNQPIDTNDQLLQRAQRTLGEFLEAQESPNPPSRTTEPQIRTKWKPPQLGRYKVNYDGAMFEESSEAGIGVIIRNNRGEVMASMCHRIHYPHSIEAMEAYAARSATQLAIDLGFKEVDIEGDSITIVTALRNTAPCCTLYGHLVNDTKNTANSFLSVQFLHVKRDGNSVAHLLAKRAKFSNPFEVWMESVPPDIVPILCNDFSIHQ</sequence>
<dbReference type="SUPFAM" id="SSF53098">
    <property type="entry name" value="Ribonuclease H-like"/>
    <property type="match status" value="1"/>
</dbReference>
<feature type="domain" description="RNase H type-1" evidence="1">
    <location>
        <begin position="86"/>
        <end position="208"/>
    </location>
</feature>
<dbReference type="InterPro" id="IPR012337">
    <property type="entry name" value="RNaseH-like_sf"/>
</dbReference>
<dbReference type="Pfam" id="PF13456">
    <property type="entry name" value="RVT_3"/>
    <property type="match status" value="1"/>
</dbReference>
<dbReference type="Gene3D" id="3.30.420.10">
    <property type="entry name" value="Ribonuclease H-like superfamily/Ribonuclease H"/>
    <property type="match status" value="1"/>
</dbReference>